<evidence type="ECO:0000256" key="1">
    <source>
        <dbReference type="SAM" id="MobiDB-lite"/>
    </source>
</evidence>
<evidence type="ECO:0000256" key="2">
    <source>
        <dbReference type="SAM" id="Phobius"/>
    </source>
</evidence>
<dbReference type="OrthoDB" id="2939102at2"/>
<dbReference type="InterPro" id="IPR038503">
    <property type="entry name" value="SpoIIIAH_sf"/>
</dbReference>
<dbReference type="Pfam" id="PF12685">
    <property type="entry name" value="SpoIIIAH"/>
    <property type="match status" value="1"/>
</dbReference>
<dbReference type="RefSeq" id="WP_115772893.1">
    <property type="nucleotide sequence ID" value="NZ_PIOC01000014.1"/>
</dbReference>
<proteinExistence type="predicted"/>
<dbReference type="EMBL" id="PIOC01000014">
    <property type="protein sequence ID" value="RDW19158.1"/>
    <property type="molecule type" value="Genomic_DNA"/>
</dbReference>
<keyword evidence="2" id="KW-0472">Membrane</keyword>
<accession>A0A3D8PV52</accession>
<dbReference type="AlphaFoldDB" id="A0A3D8PV52"/>
<comment type="caution">
    <text evidence="3">The sequence shown here is derived from an EMBL/GenBank/DDBJ whole genome shotgun (WGS) entry which is preliminary data.</text>
</comment>
<organism evidence="3 4">
    <name type="scientific">Oceanobacillus arenosus</name>
    <dbReference type="NCBI Taxonomy" id="1229153"/>
    <lineage>
        <taxon>Bacteria</taxon>
        <taxon>Bacillati</taxon>
        <taxon>Bacillota</taxon>
        <taxon>Bacilli</taxon>
        <taxon>Bacillales</taxon>
        <taxon>Bacillaceae</taxon>
        <taxon>Oceanobacillus</taxon>
    </lineage>
</organism>
<evidence type="ECO:0000313" key="4">
    <source>
        <dbReference type="Proteomes" id="UP000257143"/>
    </source>
</evidence>
<keyword evidence="2" id="KW-0812">Transmembrane</keyword>
<feature type="region of interest" description="Disordered" evidence="1">
    <location>
        <begin position="36"/>
        <end position="65"/>
    </location>
</feature>
<keyword evidence="2" id="KW-1133">Transmembrane helix</keyword>
<dbReference type="Gene3D" id="1.10.287.4300">
    <property type="entry name" value="Stage III sporulation protein AH-like"/>
    <property type="match status" value="1"/>
</dbReference>
<dbReference type="Proteomes" id="UP000257143">
    <property type="component" value="Unassembled WGS sequence"/>
</dbReference>
<evidence type="ECO:0000313" key="3">
    <source>
        <dbReference type="EMBL" id="RDW19158.1"/>
    </source>
</evidence>
<name>A0A3D8PV52_9BACI</name>
<keyword evidence="4" id="KW-1185">Reference proteome</keyword>
<feature type="transmembrane region" description="Helical" evidence="2">
    <location>
        <begin position="7"/>
        <end position="25"/>
    </location>
</feature>
<reference evidence="4" key="1">
    <citation type="submission" date="2017-11" db="EMBL/GenBank/DDBJ databases">
        <authorList>
            <person name="Zhu W."/>
        </authorList>
    </citation>
    <scope>NUCLEOTIDE SEQUENCE [LARGE SCALE GENOMIC DNA]</scope>
    <source>
        <strain evidence="4">CAU 1183</strain>
    </source>
</reference>
<gene>
    <name evidence="3" type="ORF">CWR48_08905</name>
</gene>
<feature type="compositionally biased region" description="Polar residues" evidence="1">
    <location>
        <begin position="36"/>
        <end position="51"/>
    </location>
</feature>
<protein>
    <submittedName>
        <fullName evidence="3">Stage III sporulation protein AH</fullName>
    </submittedName>
</protein>
<dbReference type="InterPro" id="IPR024232">
    <property type="entry name" value="SpoIIIAH"/>
</dbReference>
<sequence length="190" mass="21238">MLKKQTVWLLTMLSLMIVLSVYYILGGNNNDNLAFINDGQSDQNQSVPTDSEATDSEGNAKVTGVESSSQDEIFTSIRMKVTENRDMKLERLNDVLAASSSSVSEKNEAKEEIDKIGTIETKEKILEETILNNAEYDDVLVRVDNDKVHVQVLVDQLSATEADNIMQLVRDEFGDEVTTDVNFQPSIEKE</sequence>